<accession>A0A0A8ZBQ5</accession>
<name>A0A0A8ZBQ5_ARUDO</name>
<organism evidence="1">
    <name type="scientific">Arundo donax</name>
    <name type="common">Giant reed</name>
    <name type="synonym">Donax arundinaceus</name>
    <dbReference type="NCBI Taxonomy" id="35708"/>
    <lineage>
        <taxon>Eukaryota</taxon>
        <taxon>Viridiplantae</taxon>
        <taxon>Streptophyta</taxon>
        <taxon>Embryophyta</taxon>
        <taxon>Tracheophyta</taxon>
        <taxon>Spermatophyta</taxon>
        <taxon>Magnoliopsida</taxon>
        <taxon>Liliopsida</taxon>
        <taxon>Poales</taxon>
        <taxon>Poaceae</taxon>
        <taxon>PACMAD clade</taxon>
        <taxon>Arundinoideae</taxon>
        <taxon>Arundineae</taxon>
        <taxon>Arundo</taxon>
    </lineage>
</organism>
<reference evidence="1" key="1">
    <citation type="submission" date="2014-09" db="EMBL/GenBank/DDBJ databases">
        <authorList>
            <person name="Magalhaes I.L.F."/>
            <person name="Oliveira U."/>
            <person name="Santos F.R."/>
            <person name="Vidigal T.H.D.A."/>
            <person name="Brescovit A.D."/>
            <person name="Santos A.J."/>
        </authorList>
    </citation>
    <scope>NUCLEOTIDE SEQUENCE</scope>
    <source>
        <tissue evidence="1">Shoot tissue taken approximately 20 cm above the soil surface</tissue>
    </source>
</reference>
<dbReference type="AlphaFoldDB" id="A0A0A8ZBQ5"/>
<protein>
    <submittedName>
        <fullName evidence="1">Uncharacterized protein</fullName>
    </submittedName>
</protein>
<sequence length="45" mass="5057">MHYELNSVDLNKQSSESSCASLAGTLFEPWIYYSQGMWPAKVISS</sequence>
<reference evidence="1" key="2">
    <citation type="journal article" date="2015" name="Data Brief">
        <title>Shoot transcriptome of the giant reed, Arundo donax.</title>
        <authorList>
            <person name="Barrero R.A."/>
            <person name="Guerrero F.D."/>
            <person name="Moolhuijzen P."/>
            <person name="Goolsby J.A."/>
            <person name="Tidwell J."/>
            <person name="Bellgard S.E."/>
            <person name="Bellgard M.I."/>
        </authorList>
    </citation>
    <scope>NUCLEOTIDE SEQUENCE</scope>
    <source>
        <tissue evidence="1">Shoot tissue taken approximately 20 cm above the soil surface</tissue>
    </source>
</reference>
<evidence type="ECO:0000313" key="1">
    <source>
        <dbReference type="EMBL" id="JAD32307.1"/>
    </source>
</evidence>
<proteinExistence type="predicted"/>
<dbReference type="EMBL" id="GBRH01265588">
    <property type="protein sequence ID" value="JAD32307.1"/>
    <property type="molecule type" value="Transcribed_RNA"/>
</dbReference>